<comment type="caution">
    <text evidence="2">The sequence shown here is derived from an EMBL/GenBank/DDBJ whole genome shotgun (WGS) entry which is preliminary data.</text>
</comment>
<dbReference type="EMBL" id="JBEPMJ010000016">
    <property type="protein sequence ID" value="MET3750987.1"/>
    <property type="molecule type" value="Genomic_DNA"/>
</dbReference>
<reference evidence="2 3" key="1">
    <citation type="submission" date="2024-06" db="EMBL/GenBank/DDBJ databases">
        <title>Genomic Encyclopedia of Type Strains, Phase IV (KMG-IV): sequencing the most valuable type-strain genomes for metagenomic binning, comparative biology and taxonomic classification.</title>
        <authorList>
            <person name="Goeker M."/>
        </authorList>
    </citation>
    <scope>NUCLEOTIDE SEQUENCE [LARGE SCALE GENOMIC DNA]</scope>
    <source>
        <strain evidence="2 3">DSM 29492</strain>
    </source>
</reference>
<sequence>MTLKKYLWEKAKKGSFTIEAACVMSLILVAVMGILYLCFFVHNRAWLTAAACESALTGSMEGNREGGNTGEAAGKRSQELGDIGFFGAENLKTQIKDGKEVTVSYTADTISGFGGFSWKLRAEGKSRVIDPVGWIRKIKAAEDIFSDAGGR</sequence>
<evidence type="ECO:0008006" key="4">
    <source>
        <dbReference type="Google" id="ProtNLM"/>
    </source>
</evidence>
<feature type="transmembrane region" description="Helical" evidence="1">
    <location>
        <begin position="21"/>
        <end position="42"/>
    </location>
</feature>
<dbReference type="Proteomes" id="UP001549106">
    <property type="component" value="Unassembled WGS sequence"/>
</dbReference>
<organism evidence="2 3">
    <name type="scientific">Blautia caecimuris</name>
    <dbReference type="NCBI Taxonomy" id="1796615"/>
    <lineage>
        <taxon>Bacteria</taxon>
        <taxon>Bacillati</taxon>
        <taxon>Bacillota</taxon>
        <taxon>Clostridia</taxon>
        <taxon>Lachnospirales</taxon>
        <taxon>Lachnospiraceae</taxon>
        <taxon>Blautia</taxon>
    </lineage>
</organism>
<protein>
    <recommendedName>
        <fullName evidence="4">Pilus assembly protein</fullName>
    </recommendedName>
</protein>
<evidence type="ECO:0000313" key="2">
    <source>
        <dbReference type="EMBL" id="MET3750987.1"/>
    </source>
</evidence>
<keyword evidence="3" id="KW-1185">Reference proteome</keyword>
<keyword evidence="1" id="KW-0812">Transmembrane</keyword>
<name>A0ABV2M6I5_9FIRM</name>
<dbReference type="RefSeq" id="WP_257464867.1">
    <property type="nucleotide sequence ID" value="NZ_BAABXN010000001.1"/>
</dbReference>
<keyword evidence="1" id="KW-0472">Membrane</keyword>
<accession>A0ABV2M6I5</accession>
<evidence type="ECO:0000256" key="1">
    <source>
        <dbReference type="SAM" id="Phobius"/>
    </source>
</evidence>
<proteinExistence type="predicted"/>
<keyword evidence="1" id="KW-1133">Transmembrane helix</keyword>
<evidence type="ECO:0000313" key="3">
    <source>
        <dbReference type="Proteomes" id="UP001549106"/>
    </source>
</evidence>
<gene>
    <name evidence="2" type="ORF">ABID24_002241</name>
</gene>